<gene>
    <name evidence="2" type="ORF">LRP50_18460</name>
</gene>
<dbReference type="Gene3D" id="1.10.1220.10">
    <property type="entry name" value="Met repressor-like"/>
    <property type="match status" value="1"/>
</dbReference>
<accession>A0ABT5R5J4</accession>
<dbReference type="Proteomes" id="UP001149400">
    <property type="component" value="Unassembled WGS sequence"/>
</dbReference>
<dbReference type="InterPro" id="IPR005569">
    <property type="entry name" value="Arc_DNA-bd_dom"/>
</dbReference>
<evidence type="ECO:0000313" key="3">
    <source>
        <dbReference type="Proteomes" id="UP001149400"/>
    </source>
</evidence>
<name>A0ABT5R5J4_9GAMM</name>
<dbReference type="InterPro" id="IPR013321">
    <property type="entry name" value="Arc_rbn_hlx_hlx"/>
</dbReference>
<comment type="caution">
    <text evidence="2">The sequence shown here is derived from an EMBL/GenBank/DDBJ whole genome shotgun (WGS) entry which is preliminary data.</text>
</comment>
<reference evidence="2" key="1">
    <citation type="submission" date="2021-12" db="EMBL/GenBank/DDBJ databases">
        <title>Enterovibrio ZSDZ35 sp. nov. and Enterovibrio ZSDZ42 sp. nov., isolated from coastal seawater in Qingdao.</title>
        <authorList>
            <person name="Zhang P."/>
        </authorList>
    </citation>
    <scope>NUCLEOTIDE SEQUENCE</scope>
    <source>
        <strain evidence="2">ZSDZ42</strain>
    </source>
</reference>
<dbReference type="GO" id="GO:0003677">
    <property type="term" value="F:DNA binding"/>
    <property type="evidence" value="ECO:0007669"/>
    <property type="project" value="UniProtKB-KW"/>
</dbReference>
<sequence>MPSELKSELESNAKVNRRSMNAELIDRLEKSLLSATTPTGELSAADAKKLAEHALEDGAAALVAKCLEEVSRMARQGVTEVSADTGFDAISAEVEESVIQPAKARLEGLGYVVTALDCNLIVRF</sequence>
<keyword evidence="2" id="KW-0238">DNA-binding</keyword>
<feature type="domain" description="Arc-like DNA binding" evidence="1">
    <location>
        <begin position="1"/>
        <end position="33"/>
    </location>
</feature>
<dbReference type="Pfam" id="PF03869">
    <property type="entry name" value="Arc"/>
    <property type="match status" value="1"/>
</dbReference>
<proteinExistence type="predicted"/>
<protein>
    <submittedName>
        <fullName evidence="2">Arc family DNA-binding protein</fullName>
    </submittedName>
</protein>
<organism evidence="2 3">
    <name type="scientific">Enterovibrio gelatinilyticus</name>
    <dbReference type="NCBI Taxonomy" id="2899819"/>
    <lineage>
        <taxon>Bacteria</taxon>
        <taxon>Pseudomonadati</taxon>
        <taxon>Pseudomonadota</taxon>
        <taxon>Gammaproteobacteria</taxon>
        <taxon>Vibrionales</taxon>
        <taxon>Vibrionaceae</taxon>
        <taxon>Enterovibrio</taxon>
    </lineage>
</organism>
<evidence type="ECO:0000259" key="1">
    <source>
        <dbReference type="Pfam" id="PF03869"/>
    </source>
</evidence>
<dbReference type="EMBL" id="JAJUBC010000024">
    <property type="protein sequence ID" value="MDD1795115.1"/>
    <property type="molecule type" value="Genomic_DNA"/>
</dbReference>
<keyword evidence="3" id="KW-1185">Reference proteome</keyword>
<evidence type="ECO:0000313" key="2">
    <source>
        <dbReference type="EMBL" id="MDD1795115.1"/>
    </source>
</evidence>
<dbReference type="SUPFAM" id="SSF47598">
    <property type="entry name" value="Ribbon-helix-helix"/>
    <property type="match status" value="1"/>
</dbReference>
<dbReference type="InterPro" id="IPR010985">
    <property type="entry name" value="Ribbon_hlx_hlx"/>
</dbReference>